<protein>
    <submittedName>
        <fullName evidence="1">Uncharacterized protein</fullName>
    </submittedName>
</protein>
<proteinExistence type="predicted"/>
<dbReference type="EMBL" id="CAXHTB010000021">
    <property type="protein sequence ID" value="CAL0328491.1"/>
    <property type="molecule type" value="Genomic_DNA"/>
</dbReference>
<organism evidence="1 2">
    <name type="scientific">Lupinus luteus</name>
    <name type="common">European yellow lupine</name>
    <dbReference type="NCBI Taxonomy" id="3873"/>
    <lineage>
        <taxon>Eukaryota</taxon>
        <taxon>Viridiplantae</taxon>
        <taxon>Streptophyta</taxon>
        <taxon>Embryophyta</taxon>
        <taxon>Tracheophyta</taxon>
        <taxon>Spermatophyta</taxon>
        <taxon>Magnoliopsida</taxon>
        <taxon>eudicotyledons</taxon>
        <taxon>Gunneridae</taxon>
        <taxon>Pentapetalae</taxon>
        <taxon>rosids</taxon>
        <taxon>fabids</taxon>
        <taxon>Fabales</taxon>
        <taxon>Fabaceae</taxon>
        <taxon>Papilionoideae</taxon>
        <taxon>50 kb inversion clade</taxon>
        <taxon>genistoids sensu lato</taxon>
        <taxon>core genistoids</taxon>
        <taxon>Genisteae</taxon>
        <taxon>Lupinus</taxon>
    </lineage>
</organism>
<gene>
    <name evidence="1" type="ORF">LLUT_LOCUS29551</name>
</gene>
<reference evidence="1 2" key="1">
    <citation type="submission" date="2024-03" db="EMBL/GenBank/DDBJ databases">
        <authorList>
            <person name="Martinez-Hernandez J."/>
        </authorList>
    </citation>
    <scope>NUCLEOTIDE SEQUENCE [LARGE SCALE GENOMIC DNA]</scope>
</reference>
<accession>A0AAV1Y3C0</accession>
<dbReference type="Proteomes" id="UP001497480">
    <property type="component" value="Unassembled WGS sequence"/>
</dbReference>
<keyword evidence="2" id="KW-1185">Reference proteome</keyword>
<evidence type="ECO:0000313" key="1">
    <source>
        <dbReference type="EMBL" id="CAL0328491.1"/>
    </source>
</evidence>
<comment type="caution">
    <text evidence="1">The sequence shown here is derived from an EMBL/GenBank/DDBJ whole genome shotgun (WGS) entry which is preliminary data.</text>
</comment>
<sequence>MSQEGVDVRQDHWCIIKGTKVLAKVVELGWALGRGLQAPDIAPSARPTGLVMAPRAGPYGLFIRRWG</sequence>
<evidence type="ECO:0000313" key="2">
    <source>
        <dbReference type="Proteomes" id="UP001497480"/>
    </source>
</evidence>
<dbReference type="AlphaFoldDB" id="A0AAV1Y3C0"/>
<name>A0AAV1Y3C0_LUPLU</name>